<feature type="domain" description="G-protein coupled receptors family 1 profile" evidence="12">
    <location>
        <begin position="83"/>
        <end position="379"/>
    </location>
</feature>
<dbReference type="Pfam" id="PF00001">
    <property type="entry name" value="7tm_1"/>
    <property type="match status" value="1"/>
</dbReference>
<evidence type="ECO:0000313" key="13">
    <source>
        <dbReference type="EMBL" id="CAL4096612.1"/>
    </source>
</evidence>
<dbReference type="InterPro" id="IPR001817">
    <property type="entry name" value="Vasoprsn_rcpt"/>
</dbReference>
<dbReference type="EMBL" id="CAXKWB010010057">
    <property type="protein sequence ID" value="CAL4096612.1"/>
    <property type="molecule type" value="Genomic_DNA"/>
</dbReference>
<evidence type="ECO:0000256" key="6">
    <source>
        <dbReference type="ARBA" id="ARBA00023136"/>
    </source>
</evidence>
<comment type="subcellular location">
    <subcellularLocation>
        <location evidence="1 10">Cell membrane</location>
        <topology evidence="1 10">Multi-pass membrane protein</topology>
    </subcellularLocation>
</comment>
<evidence type="ECO:0000256" key="4">
    <source>
        <dbReference type="ARBA" id="ARBA00022989"/>
    </source>
</evidence>
<dbReference type="CDD" id="cd15196">
    <property type="entry name" value="7tmA_Vasopressin_Oxytocin"/>
    <property type="match status" value="1"/>
</dbReference>
<dbReference type="PROSITE" id="PS50262">
    <property type="entry name" value="G_PROTEIN_RECEP_F1_2"/>
    <property type="match status" value="1"/>
</dbReference>
<dbReference type="PANTHER" id="PTHR24241:SF161">
    <property type="entry name" value="G-PROTEIN COUPLED RECEPTORS FAMILY 1 PROFILE DOMAIN-CONTAINING PROTEIN"/>
    <property type="match status" value="1"/>
</dbReference>
<keyword evidence="14" id="KW-1185">Reference proteome</keyword>
<proteinExistence type="inferred from homology"/>
<feature type="region of interest" description="Disordered" evidence="11">
    <location>
        <begin position="402"/>
        <end position="437"/>
    </location>
</feature>
<keyword evidence="6 10" id="KW-0472">Membrane</keyword>
<keyword evidence="9 10" id="KW-0807">Transducer</keyword>
<reference evidence="13 14" key="1">
    <citation type="submission" date="2024-05" db="EMBL/GenBank/DDBJ databases">
        <authorList>
            <person name="Wallberg A."/>
        </authorList>
    </citation>
    <scope>NUCLEOTIDE SEQUENCE [LARGE SCALE GENOMIC DNA]</scope>
</reference>
<protein>
    <recommendedName>
        <fullName evidence="12">G-protein coupled receptors family 1 profile domain-containing protein</fullName>
    </recommendedName>
</protein>
<evidence type="ECO:0000256" key="2">
    <source>
        <dbReference type="ARBA" id="ARBA00022475"/>
    </source>
</evidence>
<dbReference type="InterPro" id="IPR000276">
    <property type="entry name" value="GPCR_Rhodpsn"/>
</dbReference>
<sequence length="475" mass="53286">METVQSNSKHLNLTQLATQFGMNASSLYSELAKFAKESIENNVHNFSSNVSLETSQEEDTRHSVLAIVEVIVLAVIFLVAVIGNSAVLVALWRHSLFTPITRSHLFMLHLSMADFLVAIFNILPQLVWDITYRFSGSDLLCRLVKYFQVAVLYLSTYVLVFMAVDRAWAIQGSGHGSLRTARRMAMAAWIIGLVLALPQLFLFSMQEVKPGVTDCWVFFSQLGEQIYVTWFVISVFLFPLGVIILCYGYIARVLWKSMTERHREKLTCIWLCCKKIKKMTGHQSGPVDIELESLPNGQRLLPADQTLPPNVTKLTAAKLKTIRMTLTVVACFILCWSPFCVAQLLAVYRKLPNTAMMHPLQVICMFLASLNSCTNPWIYLSFSATLTRQLRIILGMVPGSSKNNSVDDDVPAQQQPAPRRGGPIPNKGPPSFYSNMIPTPFNTLDDQTLTTNQQLNDDIVPHETANEQPIVHDNS</sequence>
<name>A0AAV2QQY2_MEGNR</name>
<evidence type="ECO:0000256" key="7">
    <source>
        <dbReference type="ARBA" id="ARBA00023170"/>
    </source>
</evidence>
<evidence type="ECO:0000256" key="3">
    <source>
        <dbReference type="ARBA" id="ARBA00022692"/>
    </source>
</evidence>
<dbReference type="GO" id="GO:0005886">
    <property type="term" value="C:plasma membrane"/>
    <property type="evidence" value="ECO:0007669"/>
    <property type="project" value="UniProtKB-SubCell"/>
</dbReference>
<accession>A0AAV2QQY2</accession>
<dbReference type="Proteomes" id="UP001497623">
    <property type="component" value="Unassembled WGS sequence"/>
</dbReference>
<gene>
    <name evidence="13" type="ORF">MNOR_LOCUS15797</name>
</gene>
<feature type="transmembrane region" description="Helical" evidence="10">
    <location>
        <begin position="64"/>
        <end position="92"/>
    </location>
</feature>
<evidence type="ECO:0000259" key="12">
    <source>
        <dbReference type="PROSITE" id="PS50262"/>
    </source>
</evidence>
<evidence type="ECO:0000256" key="10">
    <source>
        <dbReference type="RuleBase" id="RU046427"/>
    </source>
</evidence>
<evidence type="ECO:0000256" key="5">
    <source>
        <dbReference type="ARBA" id="ARBA00023040"/>
    </source>
</evidence>
<comment type="caution">
    <text evidence="13">The sequence shown here is derived from an EMBL/GenBank/DDBJ whole genome shotgun (WGS) entry which is preliminary data.</text>
</comment>
<dbReference type="PANTHER" id="PTHR24241">
    <property type="entry name" value="NEUROPEPTIDE RECEPTOR-RELATED G-PROTEIN COUPLED RECEPTOR"/>
    <property type="match status" value="1"/>
</dbReference>
<dbReference type="GO" id="GO:0032870">
    <property type="term" value="P:cellular response to hormone stimulus"/>
    <property type="evidence" value="ECO:0007669"/>
    <property type="project" value="TreeGrafter"/>
</dbReference>
<keyword evidence="7 10" id="KW-0675">Receptor</keyword>
<keyword evidence="2" id="KW-1003">Cell membrane</keyword>
<evidence type="ECO:0000256" key="8">
    <source>
        <dbReference type="ARBA" id="ARBA00023180"/>
    </source>
</evidence>
<keyword evidence="5 10" id="KW-0297">G-protein coupled receptor</keyword>
<evidence type="ECO:0000256" key="11">
    <source>
        <dbReference type="SAM" id="MobiDB-lite"/>
    </source>
</evidence>
<dbReference type="Gene3D" id="1.20.1070.10">
    <property type="entry name" value="Rhodopsin 7-helix transmembrane proteins"/>
    <property type="match status" value="1"/>
</dbReference>
<dbReference type="InterPro" id="IPR017452">
    <property type="entry name" value="GPCR_Rhodpsn_7TM"/>
</dbReference>
<feature type="transmembrane region" description="Helical" evidence="10">
    <location>
        <begin position="226"/>
        <end position="255"/>
    </location>
</feature>
<feature type="transmembrane region" description="Helical" evidence="10">
    <location>
        <begin position="360"/>
        <end position="382"/>
    </location>
</feature>
<keyword evidence="3 10" id="KW-0812">Transmembrane</keyword>
<comment type="similarity">
    <text evidence="10">Belongs to the G-protein coupled receptor 1 family. Vasopressin/oxytocin receptor subfamily.</text>
</comment>
<evidence type="ECO:0000256" key="1">
    <source>
        <dbReference type="ARBA" id="ARBA00004651"/>
    </source>
</evidence>
<keyword evidence="4 10" id="KW-1133">Transmembrane helix</keyword>
<keyword evidence="8 10" id="KW-0325">Glycoprotein</keyword>
<feature type="transmembrane region" description="Helical" evidence="10">
    <location>
        <begin position="185"/>
        <end position="206"/>
    </location>
</feature>
<evidence type="ECO:0000256" key="9">
    <source>
        <dbReference type="ARBA" id="ARBA00023224"/>
    </source>
</evidence>
<dbReference type="AlphaFoldDB" id="A0AAV2QQY2"/>
<feature type="transmembrane region" description="Helical" evidence="10">
    <location>
        <begin position="104"/>
        <end position="123"/>
    </location>
</feature>
<feature type="transmembrane region" description="Helical" evidence="10">
    <location>
        <begin position="326"/>
        <end position="348"/>
    </location>
</feature>
<dbReference type="SUPFAM" id="SSF81321">
    <property type="entry name" value="Family A G protein-coupled receptor-like"/>
    <property type="match status" value="1"/>
</dbReference>
<dbReference type="GO" id="GO:0042277">
    <property type="term" value="F:peptide binding"/>
    <property type="evidence" value="ECO:0007669"/>
    <property type="project" value="TreeGrafter"/>
</dbReference>
<dbReference type="GO" id="GO:0005000">
    <property type="term" value="F:vasopressin receptor activity"/>
    <property type="evidence" value="ECO:0007669"/>
    <property type="project" value="InterPro"/>
</dbReference>
<organism evidence="13 14">
    <name type="scientific">Meganyctiphanes norvegica</name>
    <name type="common">Northern krill</name>
    <name type="synonym">Thysanopoda norvegica</name>
    <dbReference type="NCBI Taxonomy" id="48144"/>
    <lineage>
        <taxon>Eukaryota</taxon>
        <taxon>Metazoa</taxon>
        <taxon>Ecdysozoa</taxon>
        <taxon>Arthropoda</taxon>
        <taxon>Crustacea</taxon>
        <taxon>Multicrustacea</taxon>
        <taxon>Malacostraca</taxon>
        <taxon>Eumalacostraca</taxon>
        <taxon>Eucarida</taxon>
        <taxon>Euphausiacea</taxon>
        <taxon>Euphausiidae</taxon>
        <taxon>Meganyctiphanes</taxon>
    </lineage>
</organism>
<dbReference type="PRINTS" id="PR00896">
    <property type="entry name" value="VASOPRESSINR"/>
</dbReference>
<dbReference type="PRINTS" id="PR00237">
    <property type="entry name" value="GPCRRHODOPSN"/>
</dbReference>
<feature type="transmembrane region" description="Helical" evidence="10">
    <location>
        <begin position="143"/>
        <end position="164"/>
    </location>
</feature>
<evidence type="ECO:0000313" key="14">
    <source>
        <dbReference type="Proteomes" id="UP001497623"/>
    </source>
</evidence>